<accession>A0A4R1QTL9</accession>
<gene>
    <name evidence="2" type="ORF">EDD76_10970</name>
</gene>
<feature type="transmembrane region" description="Helical" evidence="1">
    <location>
        <begin position="66"/>
        <end position="86"/>
    </location>
</feature>
<evidence type="ECO:0000313" key="3">
    <source>
        <dbReference type="Proteomes" id="UP000295718"/>
    </source>
</evidence>
<evidence type="ECO:0000256" key="1">
    <source>
        <dbReference type="SAM" id="Phobius"/>
    </source>
</evidence>
<feature type="transmembrane region" description="Helical" evidence="1">
    <location>
        <begin position="33"/>
        <end position="54"/>
    </location>
</feature>
<dbReference type="Proteomes" id="UP000295718">
    <property type="component" value="Unassembled WGS sequence"/>
</dbReference>
<dbReference type="EMBL" id="SLUO01000009">
    <property type="protein sequence ID" value="TCL57208.1"/>
    <property type="molecule type" value="Genomic_DNA"/>
</dbReference>
<dbReference type="STRING" id="1469948.GCA_000732725_03144"/>
<organism evidence="2 3">
    <name type="scientific">Kineothrix alysoides</name>
    <dbReference type="NCBI Taxonomy" id="1469948"/>
    <lineage>
        <taxon>Bacteria</taxon>
        <taxon>Bacillati</taxon>
        <taxon>Bacillota</taxon>
        <taxon>Clostridia</taxon>
        <taxon>Lachnospirales</taxon>
        <taxon>Lachnospiraceae</taxon>
        <taxon>Kineothrix</taxon>
    </lineage>
</organism>
<comment type="caution">
    <text evidence="2">The sequence shown here is derived from an EMBL/GenBank/DDBJ whole genome shotgun (WGS) entry which is preliminary data.</text>
</comment>
<dbReference type="AlphaFoldDB" id="A0A4R1QTL9"/>
<reference evidence="2 3" key="1">
    <citation type="submission" date="2019-03" db="EMBL/GenBank/DDBJ databases">
        <title>Genomic Encyclopedia of Type Strains, Phase IV (KMG-IV): sequencing the most valuable type-strain genomes for metagenomic binning, comparative biology and taxonomic classification.</title>
        <authorList>
            <person name="Goeker M."/>
        </authorList>
    </citation>
    <scope>NUCLEOTIDE SEQUENCE [LARGE SCALE GENOMIC DNA]</scope>
    <source>
        <strain evidence="2 3">DSM 100556</strain>
    </source>
</reference>
<keyword evidence="3" id="KW-1185">Reference proteome</keyword>
<sequence length="166" mass="19013">MPIRKMTRIALLSAVLYVAKVTLEFLPNVELVSFLTIIYTLVFGAEAFLIVTVFNMFELIQWGFGVWWVSYLYIWPLLCLVTLLLKELLQEEFVLWAIVSGLFGLIFGSLFAIAYLPVDPSYALAYWLSGLTWDVWHGICNFIIMLLIGKPMYAVMILAKKKDGFP</sequence>
<keyword evidence="1" id="KW-0472">Membrane</keyword>
<feature type="transmembrane region" description="Helical" evidence="1">
    <location>
        <begin position="93"/>
        <end position="116"/>
    </location>
</feature>
<evidence type="ECO:0008006" key="4">
    <source>
        <dbReference type="Google" id="ProtNLM"/>
    </source>
</evidence>
<keyword evidence="1" id="KW-1133">Transmembrane helix</keyword>
<dbReference type="OrthoDB" id="5198189at2"/>
<protein>
    <recommendedName>
        <fullName evidence="4">Energy-coupling factor transport system substrate-specific component</fullName>
    </recommendedName>
</protein>
<feature type="transmembrane region" description="Helical" evidence="1">
    <location>
        <begin position="136"/>
        <end position="159"/>
    </location>
</feature>
<keyword evidence="1" id="KW-0812">Transmembrane</keyword>
<name>A0A4R1QTL9_9FIRM</name>
<evidence type="ECO:0000313" key="2">
    <source>
        <dbReference type="EMBL" id="TCL57208.1"/>
    </source>
</evidence>
<proteinExistence type="predicted"/>
<dbReference type="RefSeq" id="WP_031391789.1">
    <property type="nucleotide sequence ID" value="NZ_JPNB01000002.1"/>
</dbReference>